<dbReference type="Pfam" id="PF17773">
    <property type="entry name" value="UPF0176_N"/>
    <property type="match status" value="1"/>
</dbReference>
<gene>
    <name evidence="1" type="primary">trhO</name>
    <name evidence="3" type="ORF">J5Y06_11550</name>
</gene>
<dbReference type="AlphaFoldDB" id="A0A8J7R2X8"/>
<keyword evidence="4" id="KW-1185">Reference proteome</keyword>
<proteinExistence type="inferred from homology"/>
<dbReference type="InterPro" id="IPR020936">
    <property type="entry name" value="TrhO"/>
</dbReference>
<dbReference type="GO" id="GO:0006400">
    <property type="term" value="P:tRNA modification"/>
    <property type="evidence" value="ECO:0007669"/>
    <property type="project" value="UniProtKB-UniRule"/>
</dbReference>
<comment type="similarity">
    <text evidence="1">Belongs to the TrhO family.</text>
</comment>
<dbReference type="Pfam" id="PF00581">
    <property type="entry name" value="Rhodanese"/>
    <property type="match status" value="1"/>
</dbReference>
<evidence type="ECO:0000313" key="3">
    <source>
        <dbReference type="EMBL" id="MBP0439285.1"/>
    </source>
</evidence>
<dbReference type="PROSITE" id="PS50206">
    <property type="entry name" value="RHODANESE_3"/>
    <property type="match status" value="1"/>
</dbReference>
<dbReference type="CDD" id="cd01518">
    <property type="entry name" value="RHOD_YceA"/>
    <property type="match status" value="1"/>
</dbReference>
<sequence>MSSTPPPFSDPAALPIRVAALYRFARLEDLPALQQDILAICRRNGIVGTLLLAFEGINGTIAGQPDKLDEALDQICRRSGLGDLELKFSGAASLPFRRLKVKVKREIVTMAKPDLDPRLSAGTYVSPGEWNALISDPETIVIDTRNDYEVRLGTFAGAVDPNTTTFSEFPAWVEAHREDLAGRKIAMFCTGGIRCEKATAYVREAGFESVFHLKGGILQYLEDVPADRSLWQGECFVFDDRVAVGHGLSLGAAQLCHACRHPVTEADRADPRYVEGVCCPQCAETQDPADRARFAERQKQIELAAERCQSHLRSPS</sequence>
<dbReference type="EMBL" id="JAGIYY010000003">
    <property type="protein sequence ID" value="MBP0439285.1"/>
    <property type="molecule type" value="Genomic_DNA"/>
</dbReference>
<name>A0A8J7R2X8_9HYPH</name>
<accession>A0A8J7R2X8</accession>
<dbReference type="HAMAP" id="MF_00469">
    <property type="entry name" value="TrhO"/>
    <property type="match status" value="1"/>
</dbReference>
<dbReference type="Proteomes" id="UP000666240">
    <property type="component" value="Unassembled WGS sequence"/>
</dbReference>
<dbReference type="PANTHER" id="PTHR43268:SF3">
    <property type="entry name" value="RHODANESE-LIKE DOMAIN-CONTAINING PROTEIN 7-RELATED"/>
    <property type="match status" value="1"/>
</dbReference>
<dbReference type="SMART" id="SM00450">
    <property type="entry name" value="RHOD"/>
    <property type="match status" value="1"/>
</dbReference>
<comment type="caution">
    <text evidence="3">The sequence shown here is derived from an EMBL/GenBank/DDBJ whole genome shotgun (WGS) entry which is preliminary data.</text>
</comment>
<evidence type="ECO:0000259" key="2">
    <source>
        <dbReference type="PROSITE" id="PS50206"/>
    </source>
</evidence>
<feature type="domain" description="Rhodanese" evidence="2">
    <location>
        <begin position="135"/>
        <end position="229"/>
    </location>
</feature>
<dbReference type="InterPro" id="IPR036873">
    <property type="entry name" value="Rhodanese-like_dom_sf"/>
</dbReference>
<dbReference type="NCBIfam" id="NF001136">
    <property type="entry name" value="PRK00142.1-4"/>
    <property type="match status" value="1"/>
</dbReference>
<protein>
    <recommendedName>
        <fullName evidence="1">tRNA uridine(34) hydroxylase</fullName>
        <ecNumber evidence="1">1.14.-.-</ecNumber>
    </recommendedName>
    <alternativeName>
        <fullName evidence="1">tRNA hydroxylation protein O</fullName>
    </alternativeName>
</protein>
<dbReference type="PANTHER" id="PTHR43268">
    <property type="entry name" value="THIOSULFATE SULFURTRANSFERASE/RHODANESE-LIKE DOMAIN-CONTAINING PROTEIN 2"/>
    <property type="match status" value="1"/>
</dbReference>
<keyword evidence="1" id="KW-0560">Oxidoreductase</keyword>
<evidence type="ECO:0000256" key="1">
    <source>
        <dbReference type="HAMAP-Rule" id="MF_00469"/>
    </source>
</evidence>
<dbReference type="InterPro" id="IPR001763">
    <property type="entry name" value="Rhodanese-like_dom"/>
</dbReference>
<comment type="catalytic activity">
    <reaction evidence="1">
        <text>uridine(34) in tRNA + AH2 + O2 = 5-hydroxyuridine(34) in tRNA + A + H2O</text>
        <dbReference type="Rhea" id="RHEA:64224"/>
        <dbReference type="Rhea" id="RHEA-COMP:11727"/>
        <dbReference type="Rhea" id="RHEA-COMP:13381"/>
        <dbReference type="ChEBI" id="CHEBI:13193"/>
        <dbReference type="ChEBI" id="CHEBI:15377"/>
        <dbReference type="ChEBI" id="CHEBI:15379"/>
        <dbReference type="ChEBI" id="CHEBI:17499"/>
        <dbReference type="ChEBI" id="CHEBI:65315"/>
        <dbReference type="ChEBI" id="CHEBI:136877"/>
    </reaction>
</comment>
<keyword evidence="1" id="KW-0819">tRNA processing</keyword>
<dbReference type="RefSeq" id="WP_209335312.1">
    <property type="nucleotide sequence ID" value="NZ_JAGIYY010000003.1"/>
</dbReference>
<comment type="function">
    <text evidence="1">Catalyzes oxygen-dependent 5-hydroxyuridine (ho5U) modification at position 34 in tRNAs.</text>
</comment>
<dbReference type="Gene3D" id="3.40.250.10">
    <property type="entry name" value="Rhodanese-like domain"/>
    <property type="match status" value="1"/>
</dbReference>
<organism evidence="3 4">
    <name type="scientific">Tianweitania sediminis</name>
    <dbReference type="NCBI Taxonomy" id="1502156"/>
    <lineage>
        <taxon>Bacteria</taxon>
        <taxon>Pseudomonadati</taxon>
        <taxon>Pseudomonadota</taxon>
        <taxon>Alphaproteobacteria</taxon>
        <taxon>Hyphomicrobiales</taxon>
        <taxon>Phyllobacteriaceae</taxon>
        <taxon>Tianweitania</taxon>
    </lineage>
</organism>
<dbReference type="EC" id="1.14.-.-" evidence="1"/>
<evidence type="ECO:0000313" key="4">
    <source>
        <dbReference type="Proteomes" id="UP000666240"/>
    </source>
</evidence>
<dbReference type="InterPro" id="IPR040503">
    <property type="entry name" value="TRHO_N"/>
</dbReference>
<dbReference type="GO" id="GO:0016705">
    <property type="term" value="F:oxidoreductase activity, acting on paired donors, with incorporation or reduction of molecular oxygen"/>
    <property type="evidence" value="ECO:0007669"/>
    <property type="project" value="UniProtKB-UniRule"/>
</dbReference>
<dbReference type="Gene3D" id="3.30.70.100">
    <property type="match status" value="1"/>
</dbReference>
<dbReference type="SUPFAM" id="SSF52821">
    <property type="entry name" value="Rhodanese/Cell cycle control phosphatase"/>
    <property type="match status" value="1"/>
</dbReference>
<reference evidence="3" key="1">
    <citation type="submission" date="2021-03" db="EMBL/GenBank/DDBJ databases">
        <title>Genome sequencing and assembly of Tianweitania sediminis.</title>
        <authorList>
            <person name="Chhetri G."/>
        </authorList>
    </citation>
    <scope>NUCLEOTIDE SEQUENCE</scope>
    <source>
        <strain evidence="3">Z8</strain>
    </source>
</reference>